<keyword evidence="1" id="KW-0433">Leucine-rich repeat</keyword>
<gene>
    <name evidence="3" type="ORF">V8G58_01665</name>
</gene>
<dbReference type="PANTHER" id="PTHR47566:SF1">
    <property type="entry name" value="PROTEIN NUD1"/>
    <property type="match status" value="1"/>
</dbReference>
<dbReference type="InterPro" id="IPR032675">
    <property type="entry name" value="LRR_dom_sf"/>
</dbReference>
<reference evidence="3 4" key="1">
    <citation type="submission" date="2024-02" db="EMBL/GenBank/DDBJ databases">
        <title>A Gaetbulibacter species isolated from tidal flats and genomic insights of their niches.</title>
        <authorList>
            <person name="Ye Y."/>
        </authorList>
    </citation>
    <scope>NUCLEOTIDE SEQUENCE [LARGE SCALE GENOMIC DNA]</scope>
    <source>
        <strain evidence="3 4">KYW382</strain>
    </source>
</reference>
<dbReference type="PANTHER" id="PTHR47566">
    <property type="match status" value="1"/>
</dbReference>
<protein>
    <submittedName>
        <fullName evidence="3">T9SS type B sorting domain-containing protein</fullName>
    </submittedName>
</protein>
<evidence type="ECO:0000256" key="1">
    <source>
        <dbReference type="ARBA" id="ARBA00022614"/>
    </source>
</evidence>
<keyword evidence="2" id="KW-0677">Repeat</keyword>
<dbReference type="NCBIfam" id="TIGR04131">
    <property type="entry name" value="Bac_Flav_CTERM"/>
    <property type="match status" value="1"/>
</dbReference>
<proteinExistence type="predicted"/>
<dbReference type="Proteomes" id="UP001610100">
    <property type="component" value="Unassembled WGS sequence"/>
</dbReference>
<name>A0ABW7MVA5_9FLAO</name>
<dbReference type="RefSeq" id="WP_344738991.1">
    <property type="nucleotide sequence ID" value="NZ_BAABAY010000001.1"/>
</dbReference>
<evidence type="ECO:0000256" key="2">
    <source>
        <dbReference type="ARBA" id="ARBA00022737"/>
    </source>
</evidence>
<evidence type="ECO:0000313" key="4">
    <source>
        <dbReference type="Proteomes" id="UP001610100"/>
    </source>
</evidence>
<dbReference type="InterPro" id="IPR052574">
    <property type="entry name" value="CDIRP"/>
</dbReference>
<organism evidence="3 4">
    <name type="scientific">Gaetbulibacter aestuarii</name>
    <dbReference type="NCBI Taxonomy" id="1502358"/>
    <lineage>
        <taxon>Bacteria</taxon>
        <taxon>Pseudomonadati</taxon>
        <taxon>Bacteroidota</taxon>
        <taxon>Flavobacteriia</taxon>
        <taxon>Flavobacteriales</taxon>
        <taxon>Flavobacteriaceae</taxon>
        <taxon>Gaetbulibacter</taxon>
    </lineage>
</organism>
<sequence>MPIKLYLYLFLAGLTYHVGWAQNTSIPDPNFEQVLIDLNYDTAPIDGLVPTANIIGITDLDVSGRNISDLTGIEAFSALTILNCSDNTVSNLNLSNNTVLTELYCSNNLLNNLDVSILPDLKILWCNNNLLNNLDVTQNPGLISLICSDNNLSDLNIGSLVNLSVLDFGYNNIATIDLTTNINLSRLVCRRNNLTNLDVSNATKLTTLWCDDNKLTVLDTSKNIKLNDLSCVFNLIKNLDLSKNTALTKVDCSNNLLCTLNLKNGNNTNMTVNFGFNVFLVCVIIDDTLDPHNTWTPSNYTRFVVAVESCRNNIPIDSFGDVVSNKSYTLPNLTNGNYFTGPGGSGSQLNGGDVITESQTLYIYNESACGSNESQFNILIIDDELYIPAFFTPNNDGSHDLWMITDNANQVFNVLIYDRYGKLLKYLFPNDQGWNGTYNGNILPTSDYWYVINLKSGETLKGHFTLKR</sequence>
<dbReference type="SUPFAM" id="SSF52058">
    <property type="entry name" value="L domain-like"/>
    <property type="match status" value="1"/>
</dbReference>
<dbReference type="EMBL" id="JBAWKB010000001">
    <property type="protein sequence ID" value="MFH6770624.1"/>
    <property type="molecule type" value="Genomic_DNA"/>
</dbReference>
<dbReference type="InterPro" id="IPR026341">
    <property type="entry name" value="T9SS_type_B"/>
</dbReference>
<comment type="caution">
    <text evidence="3">The sequence shown here is derived from an EMBL/GenBank/DDBJ whole genome shotgun (WGS) entry which is preliminary data.</text>
</comment>
<keyword evidence="4" id="KW-1185">Reference proteome</keyword>
<accession>A0ABW7MVA5</accession>
<dbReference type="Pfam" id="PF13585">
    <property type="entry name" value="CHU_C"/>
    <property type="match status" value="1"/>
</dbReference>
<evidence type="ECO:0000313" key="3">
    <source>
        <dbReference type="EMBL" id="MFH6770624.1"/>
    </source>
</evidence>
<dbReference type="Gene3D" id="3.80.10.10">
    <property type="entry name" value="Ribonuclease Inhibitor"/>
    <property type="match status" value="1"/>
</dbReference>